<protein>
    <submittedName>
        <fullName evidence="2">Uncharacterized protein</fullName>
    </submittedName>
</protein>
<name>X0X7H3_9ZZZZ</name>
<evidence type="ECO:0000256" key="1">
    <source>
        <dbReference type="SAM" id="Phobius"/>
    </source>
</evidence>
<organism evidence="2">
    <name type="scientific">marine sediment metagenome</name>
    <dbReference type="NCBI Taxonomy" id="412755"/>
    <lineage>
        <taxon>unclassified sequences</taxon>
        <taxon>metagenomes</taxon>
        <taxon>ecological metagenomes</taxon>
    </lineage>
</organism>
<comment type="caution">
    <text evidence="2">The sequence shown here is derived from an EMBL/GenBank/DDBJ whole genome shotgun (WGS) entry which is preliminary data.</text>
</comment>
<dbReference type="AlphaFoldDB" id="X0X7H3"/>
<gene>
    <name evidence="2" type="ORF">S01H1_63862</name>
</gene>
<keyword evidence="1" id="KW-0472">Membrane</keyword>
<keyword evidence="1" id="KW-0812">Transmembrane</keyword>
<evidence type="ECO:0000313" key="2">
    <source>
        <dbReference type="EMBL" id="GAG38965.1"/>
    </source>
</evidence>
<keyword evidence="1" id="KW-1133">Transmembrane helix</keyword>
<dbReference type="EMBL" id="BARS01042055">
    <property type="protein sequence ID" value="GAG38965.1"/>
    <property type="molecule type" value="Genomic_DNA"/>
</dbReference>
<sequence length="76" mass="8724">MTTTAYYGICIEPLTGVYITLLTVILFTYLLFLKSADNIIGYHKCHNYSNQIDDIYDFYGSEKCAVYPICFYKGPV</sequence>
<reference evidence="2" key="1">
    <citation type="journal article" date="2014" name="Front. Microbiol.">
        <title>High frequency of phylogenetically diverse reductive dehalogenase-homologous genes in deep subseafloor sedimentary metagenomes.</title>
        <authorList>
            <person name="Kawai M."/>
            <person name="Futagami T."/>
            <person name="Toyoda A."/>
            <person name="Takaki Y."/>
            <person name="Nishi S."/>
            <person name="Hori S."/>
            <person name="Arai W."/>
            <person name="Tsubouchi T."/>
            <person name="Morono Y."/>
            <person name="Uchiyama I."/>
            <person name="Ito T."/>
            <person name="Fujiyama A."/>
            <person name="Inagaki F."/>
            <person name="Takami H."/>
        </authorList>
    </citation>
    <scope>NUCLEOTIDE SEQUENCE</scope>
    <source>
        <strain evidence="2">Expedition CK06-06</strain>
    </source>
</reference>
<feature type="transmembrane region" description="Helical" evidence="1">
    <location>
        <begin position="6"/>
        <end position="32"/>
    </location>
</feature>
<accession>X0X7H3</accession>
<proteinExistence type="predicted"/>